<dbReference type="Gene3D" id="2.60.40.10">
    <property type="entry name" value="Immunoglobulins"/>
    <property type="match status" value="1"/>
</dbReference>
<proteinExistence type="predicted"/>
<dbReference type="Proteomes" id="UP000606786">
    <property type="component" value="Unassembled WGS sequence"/>
</dbReference>
<dbReference type="AlphaFoldDB" id="A0A811UA93"/>
<accession>A0A811UA93</accession>
<dbReference type="InterPro" id="IPR013783">
    <property type="entry name" value="Ig-like_fold"/>
</dbReference>
<feature type="signal peptide" evidence="1">
    <location>
        <begin position="1"/>
        <end position="41"/>
    </location>
</feature>
<dbReference type="SUPFAM" id="SSF48726">
    <property type="entry name" value="Immunoglobulin"/>
    <property type="match status" value="1"/>
</dbReference>
<keyword evidence="1" id="KW-0732">Signal</keyword>
<organism evidence="2 3">
    <name type="scientific">Ceratitis capitata</name>
    <name type="common">Mediterranean fruit fly</name>
    <name type="synonym">Tephritis capitata</name>
    <dbReference type="NCBI Taxonomy" id="7213"/>
    <lineage>
        <taxon>Eukaryota</taxon>
        <taxon>Metazoa</taxon>
        <taxon>Ecdysozoa</taxon>
        <taxon>Arthropoda</taxon>
        <taxon>Hexapoda</taxon>
        <taxon>Insecta</taxon>
        <taxon>Pterygota</taxon>
        <taxon>Neoptera</taxon>
        <taxon>Endopterygota</taxon>
        <taxon>Diptera</taxon>
        <taxon>Brachycera</taxon>
        <taxon>Muscomorpha</taxon>
        <taxon>Tephritoidea</taxon>
        <taxon>Tephritidae</taxon>
        <taxon>Ceratitis</taxon>
        <taxon>Ceratitis</taxon>
    </lineage>
</organism>
<comment type="caution">
    <text evidence="2">The sequence shown here is derived from an EMBL/GenBank/DDBJ whole genome shotgun (WGS) entry which is preliminary data.</text>
</comment>
<feature type="chain" id="PRO_5032743270" evidence="1">
    <location>
        <begin position="42"/>
        <end position="129"/>
    </location>
</feature>
<protein>
    <submittedName>
        <fullName evidence="2">(Mediterranean fruit fly) hypothetical protein</fullName>
    </submittedName>
</protein>
<reference evidence="2" key="1">
    <citation type="submission" date="2020-11" db="EMBL/GenBank/DDBJ databases">
        <authorList>
            <person name="Whitehead M."/>
        </authorList>
    </citation>
    <scope>NUCLEOTIDE SEQUENCE</scope>
    <source>
        <strain evidence="2">EGII</strain>
    </source>
</reference>
<dbReference type="InterPro" id="IPR036179">
    <property type="entry name" value="Ig-like_dom_sf"/>
</dbReference>
<evidence type="ECO:0000256" key="1">
    <source>
        <dbReference type="SAM" id="SignalP"/>
    </source>
</evidence>
<keyword evidence="3" id="KW-1185">Reference proteome</keyword>
<sequence>MCVSLLTIFKAKGLTHNKSSQLLAFLALLLVVLPPPPAAKATSGLRVPTFMQEPPPRLLFSNDTGTQISCMAHGNPPPVVSWVLKDGTMATQVPGLRLGWEVFECEKQIRSGRHVYRAKGEKGVLQRLN</sequence>
<dbReference type="EMBL" id="CAJHJT010000001">
    <property type="protein sequence ID" value="CAD6994275.1"/>
    <property type="molecule type" value="Genomic_DNA"/>
</dbReference>
<name>A0A811UA93_CERCA</name>
<gene>
    <name evidence="2" type="ORF">CCAP1982_LOCUS3036</name>
</gene>
<evidence type="ECO:0000313" key="3">
    <source>
        <dbReference type="Proteomes" id="UP000606786"/>
    </source>
</evidence>
<dbReference type="OrthoDB" id="6429135at2759"/>
<evidence type="ECO:0000313" key="2">
    <source>
        <dbReference type="EMBL" id="CAD6994275.1"/>
    </source>
</evidence>